<sequence length="65" mass="7132">MSNFCTSIDTTQEASDCGICAFLLKRRRGCLLSEWCIAYVSLSHIVNPSVGRAALFSVDSCRVKT</sequence>
<proteinExistence type="predicted"/>
<dbReference type="HOGENOM" id="CLU_2854420_0_0_1"/>
<reference evidence="2" key="1">
    <citation type="journal article" date="2010" name="Science">
        <title>Signatures of adaptation to obligate biotrophy in the Hyaloperonospora arabidopsidis genome.</title>
        <authorList>
            <person name="Baxter L."/>
            <person name="Tripathy S."/>
            <person name="Ishaque N."/>
            <person name="Boot N."/>
            <person name="Cabral A."/>
            <person name="Kemen E."/>
            <person name="Thines M."/>
            <person name="Ah-Fong A."/>
            <person name="Anderson R."/>
            <person name="Badejoko W."/>
            <person name="Bittner-Eddy P."/>
            <person name="Boore J.L."/>
            <person name="Chibucos M.C."/>
            <person name="Coates M."/>
            <person name="Dehal P."/>
            <person name="Delehaunty K."/>
            <person name="Dong S."/>
            <person name="Downton P."/>
            <person name="Dumas B."/>
            <person name="Fabro G."/>
            <person name="Fronick C."/>
            <person name="Fuerstenberg S.I."/>
            <person name="Fulton L."/>
            <person name="Gaulin E."/>
            <person name="Govers F."/>
            <person name="Hughes L."/>
            <person name="Humphray S."/>
            <person name="Jiang R.H."/>
            <person name="Judelson H."/>
            <person name="Kamoun S."/>
            <person name="Kyung K."/>
            <person name="Meijer H."/>
            <person name="Minx P."/>
            <person name="Morris P."/>
            <person name="Nelson J."/>
            <person name="Phuntumart V."/>
            <person name="Qutob D."/>
            <person name="Rehmany A."/>
            <person name="Rougon-Cardoso A."/>
            <person name="Ryden P."/>
            <person name="Torto-Alalibo T."/>
            <person name="Studholme D."/>
            <person name="Wang Y."/>
            <person name="Win J."/>
            <person name="Wood J."/>
            <person name="Clifton S.W."/>
            <person name="Rogers J."/>
            <person name="Van den Ackerveken G."/>
            <person name="Jones J.D."/>
            <person name="McDowell J.M."/>
            <person name="Beynon J."/>
            <person name="Tyler B.M."/>
        </authorList>
    </citation>
    <scope>NUCLEOTIDE SEQUENCE [LARGE SCALE GENOMIC DNA]</scope>
    <source>
        <strain evidence="2">Emoy2</strain>
    </source>
</reference>
<dbReference type="EnsemblProtists" id="HpaT812030">
    <property type="protein sequence ID" value="HpaP812030"/>
    <property type="gene ID" value="HpaG812030"/>
</dbReference>
<evidence type="ECO:0000313" key="1">
    <source>
        <dbReference type="EnsemblProtists" id="HpaP812030"/>
    </source>
</evidence>
<evidence type="ECO:0000313" key="2">
    <source>
        <dbReference type="Proteomes" id="UP000011713"/>
    </source>
</evidence>
<dbReference type="InParanoid" id="M4BZK7"/>
<name>M4BZK7_HYAAE</name>
<accession>M4BZK7</accession>
<reference evidence="1" key="2">
    <citation type="submission" date="2015-06" db="UniProtKB">
        <authorList>
            <consortium name="EnsemblProtists"/>
        </authorList>
    </citation>
    <scope>IDENTIFICATION</scope>
    <source>
        <strain evidence="1">Emoy2</strain>
    </source>
</reference>
<dbReference type="VEuPathDB" id="FungiDB:HpaG812030"/>
<keyword evidence="2" id="KW-1185">Reference proteome</keyword>
<organism evidence="1 2">
    <name type="scientific">Hyaloperonospora arabidopsidis (strain Emoy2)</name>
    <name type="common">Downy mildew agent</name>
    <name type="synonym">Peronospora arabidopsidis</name>
    <dbReference type="NCBI Taxonomy" id="559515"/>
    <lineage>
        <taxon>Eukaryota</taxon>
        <taxon>Sar</taxon>
        <taxon>Stramenopiles</taxon>
        <taxon>Oomycota</taxon>
        <taxon>Peronosporomycetes</taxon>
        <taxon>Peronosporales</taxon>
        <taxon>Peronosporaceae</taxon>
        <taxon>Hyaloperonospora</taxon>
    </lineage>
</organism>
<dbReference type="Proteomes" id="UP000011713">
    <property type="component" value="Unassembled WGS sequence"/>
</dbReference>
<dbReference type="AlphaFoldDB" id="M4BZK7"/>
<protein>
    <submittedName>
        <fullName evidence="1">Uncharacterized protein</fullName>
    </submittedName>
</protein>
<dbReference type="EMBL" id="JH598062">
    <property type="status" value="NOT_ANNOTATED_CDS"/>
    <property type="molecule type" value="Genomic_DNA"/>
</dbReference>